<dbReference type="GO" id="GO:0008484">
    <property type="term" value="F:sulfuric ester hydrolase activity"/>
    <property type="evidence" value="ECO:0007669"/>
    <property type="project" value="TreeGrafter"/>
</dbReference>
<dbReference type="Pfam" id="PF00884">
    <property type="entry name" value="Sulfatase"/>
    <property type="match status" value="1"/>
</dbReference>
<evidence type="ECO:0000256" key="1">
    <source>
        <dbReference type="ARBA" id="ARBA00022723"/>
    </source>
</evidence>
<dbReference type="Proteomes" id="UP000011566">
    <property type="component" value="Unassembled WGS sequence"/>
</dbReference>
<keyword evidence="5" id="KW-1185">Reference proteome</keyword>
<dbReference type="GO" id="GO:0005737">
    <property type="term" value="C:cytoplasm"/>
    <property type="evidence" value="ECO:0007669"/>
    <property type="project" value="TreeGrafter"/>
</dbReference>
<dbReference type="Gene3D" id="3.40.720.10">
    <property type="entry name" value="Alkaline Phosphatase, subunit A"/>
    <property type="match status" value="1"/>
</dbReference>
<dbReference type="PANTHER" id="PTHR45953">
    <property type="entry name" value="IDURONATE 2-SULFATASE"/>
    <property type="match status" value="1"/>
</dbReference>
<keyword evidence="2" id="KW-0378">Hydrolase</keyword>
<evidence type="ECO:0000259" key="3">
    <source>
        <dbReference type="Pfam" id="PF00884"/>
    </source>
</evidence>
<accession>M0LXV2</accession>
<dbReference type="SUPFAM" id="SSF53649">
    <property type="entry name" value="Alkaline phosphatase-like"/>
    <property type="match status" value="1"/>
</dbReference>
<dbReference type="AlphaFoldDB" id="M0LXV2"/>
<evidence type="ECO:0000313" key="4">
    <source>
        <dbReference type="EMBL" id="EMA37179.1"/>
    </source>
</evidence>
<dbReference type="InterPro" id="IPR017850">
    <property type="entry name" value="Alkaline_phosphatase_core_sf"/>
</dbReference>
<evidence type="ECO:0000313" key="5">
    <source>
        <dbReference type="Proteomes" id="UP000011566"/>
    </source>
</evidence>
<name>M0LXV2_9EURY</name>
<dbReference type="eggNOG" id="arCOG02785">
    <property type="taxonomic scope" value="Archaea"/>
</dbReference>
<organism evidence="4 5">
    <name type="scientific">Halococcus hamelinensis 100A6</name>
    <dbReference type="NCBI Taxonomy" id="1132509"/>
    <lineage>
        <taxon>Archaea</taxon>
        <taxon>Methanobacteriati</taxon>
        <taxon>Methanobacteriota</taxon>
        <taxon>Stenosarchaea group</taxon>
        <taxon>Halobacteria</taxon>
        <taxon>Halobacteriales</taxon>
        <taxon>Halococcaceae</taxon>
        <taxon>Halococcus</taxon>
    </lineage>
</organism>
<gene>
    <name evidence="4" type="ORF">C447_13207</name>
</gene>
<comment type="caution">
    <text evidence="4">The sequence shown here is derived from an EMBL/GenBank/DDBJ whole genome shotgun (WGS) entry which is preliminary data.</text>
</comment>
<dbReference type="PANTHER" id="PTHR45953:SF1">
    <property type="entry name" value="IDURONATE 2-SULFATASE"/>
    <property type="match status" value="1"/>
</dbReference>
<dbReference type="EMBL" id="AOMB01000036">
    <property type="protein sequence ID" value="EMA37179.1"/>
    <property type="molecule type" value="Genomic_DNA"/>
</dbReference>
<evidence type="ECO:0000256" key="2">
    <source>
        <dbReference type="ARBA" id="ARBA00022801"/>
    </source>
</evidence>
<dbReference type="PATRIC" id="fig|1132509.6.peg.3061"/>
<dbReference type="GO" id="GO:0046872">
    <property type="term" value="F:metal ion binding"/>
    <property type="evidence" value="ECO:0007669"/>
    <property type="project" value="UniProtKB-KW"/>
</dbReference>
<feature type="domain" description="Sulfatase N-terminal" evidence="3">
    <location>
        <begin position="9"/>
        <end position="174"/>
    </location>
</feature>
<keyword evidence="1" id="KW-0479">Metal-binding</keyword>
<sequence>MSRYLREYDGDTPFFATASFNLPHPPYFEDECFQQYYDREEVSLPTNFNDDLSTKPAFHRERAKAEECDLSEDEYREVAYRYRTMVSRVDAYIGVVLDTLRSEGLYDDTVIVFTADHGDMQAAHGLNKKGVLAYEEILRVPLVVHHPQLDIERNVIPDFVSTAAVPGTIVEAAGESVSQAFTGGSLLPTMERSSPPDDDRVFFEHNVAYWGHHPYRGVRTPDWKLVEYPKDGEGELYDMQTDADELTNRYNDPDYITVREALENTIERWWNATDGDMDDWITEPDLSFSP</sequence>
<proteinExistence type="predicted"/>
<reference evidence="4 5" key="1">
    <citation type="journal article" date="2014" name="PLoS Genet.">
        <title>Phylogenetically driven sequencing of extremely halophilic archaea reveals strategies for static and dynamic osmo-response.</title>
        <authorList>
            <person name="Becker E.A."/>
            <person name="Seitzer P.M."/>
            <person name="Tritt A."/>
            <person name="Larsen D."/>
            <person name="Krusor M."/>
            <person name="Yao A.I."/>
            <person name="Wu D."/>
            <person name="Madern D."/>
            <person name="Eisen J.A."/>
            <person name="Darling A.E."/>
            <person name="Facciotti M.T."/>
        </authorList>
    </citation>
    <scope>NUCLEOTIDE SEQUENCE [LARGE SCALE GENOMIC DNA]</scope>
    <source>
        <strain evidence="4 5">100A6</strain>
    </source>
</reference>
<dbReference type="InterPro" id="IPR000917">
    <property type="entry name" value="Sulfatase_N"/>
</dbReference>
<protein>
    <submittedName>
        <fullName evidence="4">Sulfatase</fullName>
    </submittedName>
</protein>